<dbReference type="AlphaFoldDB" id="A0A0A9F082"/>
<organism evidence="2">
    <name type="scientific">Arundo donax</name>
    <name type="common">Giant reed</name>
    <name type="synonym">Donax arundinaceus</name>
    <dbReference type="NCBI Taxonomy" id="35708"/>
    <lineage>
        <taxon>Eukaryota</taxon>
        <taxon>Viridiplantae</taxon>
        <taxon>Streptophyta</taxon>
        <taxon>Embryophyta</taxon>
        <taxon>Tracheophyta</taxon>
        <taxon>Spermatophyta</taxon>
        <taxon>Magnoliopsida</taxon>
        <taxon>Liliopsida</taxon>
        <taxon>Poales</taxon>
        <taxon>Poaceae</taxon>
        <taxon>PACMAD clade</taxon>
        <taxon>Arundinoideae</taxon>
        <taxon>Arundineae</taxon>
        <taxon>Arundo</taxon>
    </lineage>
</organism>
<protein>
    <submittedName>
        <fullName evidence="2">Uncharacterized protein</fullName>
    </submittedName>
</protein>
<name>A0A0A9F082_ARUDO</name>
<dbReference type="EMBL" id="GBRH01194350">
    <property type="protein sequence ID" value="JAE03546.1"/>
    <property type="molecule type" value="Transcribed_RNA"/>
</dbReference>
<keyword evidence="1" id="KW-0472">Membrane</keyword>
<evidence type="ECO:0000256" key="1">
    <source>
        <dbReference type="SAM" id="Phobius"/>
    </source>
</evidence>
<keyword evidence="1" id="KW-1133">Transmembrane helix</keyword>
<keyword evidence="1" id="KW-0812">Transmembrane</keyword>
<reference evidence="2" key="2">
    <citation type="journal article" date="2015" name="Data Brief">
        <title>Shoot transcriptome of the giant reed, Arundo donax.</title>
        <authorList>
            <person name="Barrero R.A."/>
            <person name="Guerrero F.D."/>
            <person name="Moolhuijzen P."/>
            <person name="Goolsby J.A."/>
            <person name="Tidwell J."/>
            <person name="Bellgard S.E."/>
            <person name="Bellgard M.I."/>
        </authorList>
    </citation>
    <scope>NUCLEOTIDE SEQUENCE</scope>
    <source>
        <tissue evidence="2">Shoot tissue taken approximately 20 cm above the soil surface</tissue>
    </source>
</reference>
<evidence type="ECO:0000313" key="2">
    <source>
        <dbReference type="EMBL" id="JAE03546.1"/>
    </source>
</evidence>
<sequence length="143" mass="15816">MEVSGSSRSRRRQLGLGRRLGEVLPQREVLAAERGGSLPEPLVLRDDAPVLQVELQVHQLHGLCSGPPPQPQPLPPDTDRHMSLLLLLLLRLVDKKKWVFLAVPGAGAHVAGLLVVCGAQGFEMKCSMVTLYIKKDSKERSWW</sequence>
<feature type="transmembrane region" description="Helical" evidence="1">
    <location>
        <begin position="98"/>
        <end position="122"/>
    </location>
</feature>
<proteinExistence type="predicted"/>
<accession>A0A0A9F082</accession>
<reference evidence="2" key="1">
    <citation type="submission" date="2014-09" db="EMBL/GenBank/DDBJ databases">
        <authorList>
            <person name="Magalhaes I.L.F."/>
            <person name="Oliveira U."/>
            <person name="Santos F.R."/>
            <person name="Vidigal T.H.D.A."/>
            <person name="Brescovit A.D."/>
            <person name="Santos A.J."/>
        </authorList>
    </citation>
    <scope>NUCLEOTIDE SEQUENCE</scope>
    <source>
        <tissue evidence="2">Shoot tissue taken approximately 20 cm above the soil surface</tissue>
    </source>
</reference>